<name>A0ABZ2LR23_9BACT</name>
<gene>
    <name evidence="5" type="ORF">LZC94_36710</name>
</gene>
<keyword evidence="6" id="KW-1185">Reference proteome</keyword>
<dbReference type="SUPFAM" id="SSF51621">
    <property type="entry name" value="Phosphoenolpyruvate/pyruvate domain"/>
    <property type="match status" value="1"/>
</dbReference>
<dbReference type="Gene3D" id="3.20.20.60">
    <property type="entry name" value="Phosphoenolpyruvate-binding domains"/>
    <property type="match status" value="1"/>
</dbReference>
<dbReference type="InterPro" id="IPR050251">
    <property type="entry name" value="HpcH-HpaI_aldolase"/>
</dbReference>
<evidence type="ECO:0000256" key="3">
    <source>
        <dbReference type="ARBA" id="ARBA00045074"/>
    </source>
</evidence>
<dbReference type="InterPro" id="IPR040442">
    <property type="entry name" value="Pyrv_kinase-like_dom_sf"/>
</dbReference>
<dbReference type="Proteomes" id="UP001370348">
    <property type="component" value="Chromosome"/>
</dbReference>
<dbReference type="EMBL" id="CP089984">
    <property type="protein sequence ID" value="WXB13372.1"/>
    <property type="molecule type" value="Genomic_DNA"/>
</dbReference>
<keyword evidence="1" id="KW-0479">Metal-binding</keyword>
<proteinExistence type="predicted"/>
<dbReference type="InterPro" id="IPR015813">
    <property type="entry name" value="Pyrv/PenolPyrv_kinase-like_dom"/>
</dbReference>
<evidence type="ECO:0000259" key="4">
    <source>
        <dbReference type="Pfam" id="PF03328"/>
    </source>
</evidence>
<dbReference type="PANTHER" id="PTHR30502:SF4">
    <property type="entry name" value="5-KETO-4-DEOXY-D-GLUCARATE ALDOLASE"/>
    <property type="match status" value="1"/>
</dbReference>
<evidence type="ECO:0000313" key="6">
    <source>
        <dbReference type="Proteomes" id="UP001370348"/>
    </source>
</evidence>
<accession>A0ABZ2LR23</accession>
<keyword evidence="2 5" id="KW-0456">Lyase</keyword>
<protein>
    <submittedName>
        <fullName evidence="5">HpcH/HpaI aldolase/citrate lyase family protein</fullName>
    </submittedName>
</protein>
<dbReference type="GO" id="GO:0016829">
    <property type="term" value="F:lyase activity"/>
    <property type="evidence" value="ECO:0007669"/>
    <property type="project" value="UniProtKB-KW"/>
</dbReference>
<evidence type="ECO:0000313" key="5">
    <source>
        <dbReference type="EMBL" id="WXB13372.1"/>
    </source>
</evidence>
<evidence type="ECO:0000256" key="1">
    <source>
        <dbReference type="ARBA" id="ARBA00022723"/>
    </source>
</evidence>
<sequence>MDTTNRFKIALRERRPQIGLWSSLCSHLVAEVIAGAGFDWIVIDSEHGPNELPDVVHQLQAMAPYSVEPVVRIPIADPVAIKRYLDAGARSILVPMVQNAAMAAAIVSATRYPPAGIRGLSLANRANRFGRTPDYVQRAADDICVLVQAETAEAISHIEAIATTPGIDGIFIGPYDLSADLGHIANPAAPAVQELIATGARRGIAAGKAMGILAPNENDANRYLDAGFTFVAVGSDVGILARQSEALAASFRHRKA</sequence>
<dbReference type="Pfam" id="PF03328">
    <property type="entry name" value="HpcH_HpaI"/>
    <property type="match status" value="1"/>
</dbReference>
<organism evidence="5 6">
    <name type="scientific">Pendulispora albinea</name>
    <dbReference type="NCBI Taxonomy" id="2741071"/>
    <lineage>
        <taxon>Bacteria</taxon>
        <taxon>Pseudomonadati</taxon>
        <taxon>Myxococcota</taxon>
        <taxon>Myxococcia</taxon>
        <taxon>Myxococcales</taxon>
        <taxon>Sorangiineae</taxon>
        <taxon>Pendulisporaceae</taxon>
        <taxon>Pendulispora</taxon>
    </lineage>
</organism>
<comment type="catalytic activity">
    <reaction evidence="3">
        <text>D-glyceraldehyde + pyruvate = 2-dehydro-3-deoxy-L-galactonate</text>
        <dbReference type="Rhea" id="RHEA:80055"/>
        <dbReference type="ChEBI" id="CHEBI:15361"/>
        <dbReference type="ChEBI" id="CHEBI:17378"/>
        <dbReference type="ChEBI" id="CHEBI:75545"/>
    </reaction>
</comment>
<dbReference type="RefSeq" id="WP_394822996.1">
    <property type="nucleotide sequence ID" value="NZ_CP089984.1"/>
</dbReference>
<dbReference type="InterPro" id="IPR005000">
    <property type="entry name" value="Aldolase/citrate-lyase_domain"/>
</dbReference>
<evidence type="ECO:0000256" key="2">
    <source>
        <dbReference type="ARBA" id="ARBA00023239"/>
    </source>
</evidence>
<feature type="domain" description="HpcH/HpaI aldolase/citrate lyase" evidence="4">
    <location>
        <begin position="17"/>
        <end position="240"/>
    </location>
</feature>
<reference evidence="5 6" key="1">
    <citation type="submission" date="2021-12" db="EMBL/GenBank/DDBJ databases">
        <title>Discovery of the Pendulisporaceae a myxobacterial family with distinct sporulation behavior and unique specialized metabolism.</title>
        <authorList>
            <person name="Garcia R."/>
            <person name="Popoff A."/>
            <person name="Bader C.D."/>
            <person name="Loehr J."/>
            <person name="Walesch S."/>
            <person name="Walt C."/>
            <person name="Boldt J."/>
            <person name="Bunk B."/>
            <person name="Haeckl F.J.F.P.J."/>
            <person name="Gunesch A.P."/>
            <person name="Birkelbach J."/>
            <person name="Nuebel U."/>
            <person name="Pietschmann T."/>
            <person name="Bach T."/>
            <person name="Mueller R."/>
        </authorList>
    </citation>
    <scope>NUCLEOTIDE SEQUENCE [LARGE SCALE GENOMIC DNA]</scope>
    <source>
        <strain evidence="5 6">MSr11954</strain>
    </source>
</reference>
<dbReference type="PANTHER" id="PTHR30502">
    <property type="entry name" value="2-KETO-3-DEOXY-L-RHAMNONATE ALDOLASE"/>
    <property type="match status" value="1"/>
</dbReference>